<protein>
    <recommendedName>
        <fullName evidence="9">CRISPR-associated endoribonuclease Cas2</fullName>
        <ecNumber evidence="9">3.1.-.-</ecNumber>
    </recommendedName>
</protein>
<evidence type="ECO:0000256" key="9">
    <source>
        <dbReference type="HAMAP-Rule" id="MF_01471"/>
    </source>
</evidence>
<evidence type="ECO:0000256" key="6">
    <source>
        <dbReference type="ARBA" id="ARBA00022801"/>
    </source>
</evidence>
<dbReference type="Proteomes" id="UP001595916">
    <property type="component" value="Unassembled WGS sequence"/>
</dbReference>
<accession>A0ABV9QN05</accession>
<evidence type="ECO:0000256" key="4">
    <source>
        <dbReference type="ARBA" id="ARBA00022723"/>
    </source>
</evidence>
<evidence type="ECO:0000256" key="1">
    <source>
        <dbReference type="ARBA" id="ARBA00001946"/>
    </source>
</evidence>
<comment type="cofactor">
    <cofactor evidence="1 9">
        <name>Mg(2+)</name>
        <dbReference type="ChEBI" id="CHEBI:18420"/>
    </cofactor>
</comment>
<feature type="binding site" evidence="9">
    <location>
        <position position="13"/>
    </location>
    <ligand>
        <name>Mg(2+)</name>
        <dbReference type="ChEBI" id="CHEBI:18420"/>
        <note>catalytic</note>
    </ligand>
</feature>
<keyword evidence="11" id="KW-1185">Reference proteome</keyword>
<comment type="similarity">
    <text evidence="2 9">Belongs to the CRISPR-associated endoribonuclease Cas2 protein family.</text>
</comment>
<dbReference type="EMBL" id="JBHSHL010000052">
    <property type="protein sequence ID" value="MFC4805603.1"/>
    <property type="molecule type" value="Genomic_DNA"/>
</dbReference>
<dbReference type="InterPro" id="IPR021127">
    <property type="entry name" value="CRISPR_associated_Cas2"/>
</dbReference>
<organism evidence="10 11">
    <name type="scientific">Filifactor villosus</name>
    <dbReference type="NCBI Taxonomy" id="29374"/>
    <lineage>
        <taxon>Bacteria</taxon>
        <taxon>Bacillati</taxon>
        <taxon>Bacillota</taxon>
        <taxon>Clostridia</taxon>
        <taxon>Peptostreptococcales</taxon>
        <taxon>Filifactoraceae</taxon>
        <taxon>Filifactor</taxon>
    </lineage>
</organism>
<dbReference type="GO" id="GO:0004519">
    <property type="term" value="F:endonuclease activity"/>
    <property type="evidence" value="ECO:0007669"/>
    <property type="project" value="UniProtKB-KW"/>
</dbReference>
<proteinExistence type="inferred from homology"/>
<comment type="subunit">
    <text evidence="9">Homodimer, forms a heterotetramer with a Cas1 homodimer.</text>
</comment>
<evidence type="ECO:0000256" key="3">
    <source>
        <dbReference type="ARBA" id="ARBA00022722"/>
    </source>
</evidence>
<reference evidence="11" key="1">
    <citation type="journal article" date="2019" name="Int. J. Syst. Evol. Microbiol.">
        <title>The Global Catalogue of Microorganisms (GCM) 10K type strain sequencing project: providing services to taxonomists for standard genome sequencing and annotation.</title>
        <authorList>
            <consortium name="The Broad Institute Genomics Platform"/>
            <consortium name="The Broad Institute Genome Sequencing Center for Infectious Disease"/>
            <person name="Wu L."/>
            <person name="Ma J."/>
        </authorList>
    </citation>
    <scope>NUCLEOTIDE SEQUENCE [LARGE SCALE GENOMIC DNA]</scope>
    <source>
        <strain evidence="11">CCUG 46385</strain>
    </source>
</reference>
<evidence type="ECO:0000256" key="7">
    <source>
        <dbReference type="ARBA" id="ARBA00022842"/>
    </source>
</evidence>
<evidence type="ECO:0000256" key="8">
    <source>
        <dbReference type="ARBA" id="ARBA00023118"/>
    </source>
</evidence>
<dbReference type="RefSeq" id="WP_379789201.1">
    <property type="nucleotide sequence ID" value="NZ_JBHSHL010000052.1"/>
</dbReference>
<dbReference type="NCBIfam" id="TIGR01573">
    <property type="entry name" value="cas2"/>
    <property type="match status" value="1"/>
</dbReference>
<evidence type="ECO:0000256" key="2">
    <source>
        <dbReference type="ARBA" id="ARBA00009959"/>
    </source>
</evidence>
<keyword evidence="7 9" id="KW-0460">Magnesium</keyword>
<dbReference type="EC" id="3.1.-.-" evidence="9"/>
<gene>
    <name evidence="9 10" type="primary">cas2</name>
    <name evidence="10" type="ORF">ACFO4R_11035</name>
</gene>
<sequence length="106" mass="12388">MSYRFMRVLVFFDLPTTTKKDIREYTKFRKFLIRSGFVMMQESVYSKIALNTTAVDAIVRNVRKNKPPSGLVQLLSVTEKQFSRMEFIVGESKKDVLDTDDRLVIL</sequence>
<evidence type="ECO:0000313" key="11">
    <source>
        <dbReference type="Proteomes" id="UP001595916"/>
    </source>
</evidence>
<keyword evidence="5 9" id="KW-0255">Endonuclease</keyword>
<keyword evidence="4 9" id="KW-0479">Metal-binding</keyword>
<evidence type="ECO:0000256" key="5">
    <source>
        <dbReference type="ARBA" id="ARBA00022759"/>
    </source>
</evidence>
<name>A0ABV9QN05_9FIRM</name>
<keyword evidence="3 9" id="KW-0540">Nuclease</keyword>
<dbReference type="Pfam" id="PF09827">
    <property type="entry name" value="CRISPR_Cas2"/>
    <property type="match status" value="1"/>
</dbReference>
<keyword evidence="8 9" id="KW-0051">Antiviral defense</keyword>
<evidence type="ECO:0000313" key="10">
    <source>
        <dbReference type="EMBL" id="MFC4805603.1"/>
    </source>
</evidence>
<comment type="function">
    <text evidence="9">CRISPR (clustered regularly interspaced short palindromic repeat), is an adaptive immune system that provides protection against mobile genetic elements (viruses, transposable elements and conjugative plasmids). CRISPR clusters contain sequences complementary to antecedent mobile elements and target invading nucleic acids. CRISPR clusters are transcribed and processed into CRISPR RNA (crRNA). Functions as a ssRNA-specific endoribonuclease. Involved in the integration of spacer DNA into the CRISPR cassette.</text>
</comment>
<keyword evidence="6 9" id="KW-0378">Hydrolase</keyword>
<comment type="caution">
    <text evidence="10">The sequence shown here is derived from an EMBL/GenBank/DDBJ whole genome shotgun (WGS) entry which is preliminary data.</text>
</comment>
<dbReference type="InterPro" id="IPR019199">
    <property type="entry name" value="Virulence_VapD/CRISPR_Cas2"/>
</dbReference>
<dbReference type="HAMAP" id="MF_01471">
    <property type="entry name" value="Cas2"/>
    <property type="match status" value="1"/>
</dbReference>
<dbReference type="SUPFAM" id="SSF143430">
    <property type="entry name" value="TTP0101/SSO1404-like"/>
    <property type="match status" value="1"/>
</dbReference>